<protein>
    <recommendedName>
        <fullName evidence="7">Ribonuclease HII</fullName>
        <ecNumber evidence="6">3.1.26.4</ecNumber>
    </recommendedName>
</protein>
<dbReference type="InterPro" id="IPR022898">
    <property type="entry name" value="RNase_HII"/>
</dbReference>
<name>A0A645BRI7_9ZZZZ</name>
<dbReference type="GO" id="GO:0004523">
    <property type="term" value="F:RNA-DNA hybrid ribonuclease activity"/>
    <property type="evidence" value="ECO:0007669"/>
    <property type="project" value="UniProtKB-EC"/>
</dbReference>
<dbReference type="PANTHER" id="PTHR10954">
    <property type="entry name" value="RIBONUCLEASE H2 SUBUNIT A"/>
    <property type="match status" value="1"/>
</dbReference>
<dbReference type="InterPro" id="IPR036397">
    <property type="entry name" value="RNaseH_sf"/>
</dbReference>
<comment type="subcellular location">
    <subcellularLocation>
        <location evidence="4">Cytoplasm</location>
    </subcellularLocation>
</comment>
<organism evidence="15">
    <name type="scientific">bioreactor metagenome</name>
    <dbReference type="NCBI Taxonomy" id="1076179"/>
    <lineage>
        <taxon>unclassified sequences</taxon>
        <taxon>metagenomes</taxon>
        <taxon>ecological metagenomes</taxon>
    </lineage>
</organism>
<evidence type="ECO:0000256" key="11">
    <source>
        <dbReference type="ARBA" id="ARBA00022759"/>
    </source>
</evidence>
<dbReference type="Pfam" id="PF01351">
    <property type="entry name" value="RNase_HII"/>
    <property type="match status" value="1"/>
</dbReference>
<evidence type="ECO:0000256" key="4">
    <source>
        <dbReference type="ARBA" id="ARBA00004496"/>
    </source>
</evidence>
<accession>A0A645BRI7</accession>
<comment type="similarity">
    <text evidence="5">Belongs to the RNase HII family.</text>
</comment>
<evidence type="ECO:0000259" key="14">
    <source>
        <dbReference type="PROSITE" id="PS51975"/>
    </source>
</evidence>
<evidence type="ECO:0000256" key="9">
    <source>
        <dbReference type="ARBA" id="ARBA00022722"/>
    </source>
</evidence>
<evidence type="ECO:0000256" key="13">
    <source>
        <dbReference type="ARBA" id="ARBA00023211"/>
    </source>
</evidence>
<dbReference type="InterPro" id="IPR024567">
    <property type="entry name" value="RNase_HII/HIII_dom"/>
</dbReference>
<evidence type="ECO:0000256" key="1">
    <source>
        <dbReference type="ARBA" id="ARBA00000077"/>
    </source>
</evidence>
<keyword evidence="13" id="KW-0464">Manganese</keyword>
<dbReference type="Gene3D" id="3.30.420.10">
    <property type="entry name" value="Ribonuclease H-like superfamily/Ribonuclease H"/>
    <property type="match status" value="1"/>
</dbReference>
<comment type="cofactor">
    <cofactor evidence="2">
        <name>Mn(2+)</name>
        <dbReference type="ChEBI" id="CHEBI:29035"/>
    </cofactor>
</comment>
<evidence type="ECO:0000256" key="12">
    <source>
        <dbReference type="ARBA" id="ARBA00022801"/>
    </source>
</evidence>
<evidence type="ECO:0000256" key="8">
    <source>
        <dbReference type="ARBA" id="ARBA00022490"/>
    </source>
</evidence>
<evidence type="ECO:0000256" key="5">
    <source>
        <dbReference type="ARBA" id="ARBA00007383"/>
    </source>
</evidence>
<dbReference type="GO" id="GO:0032299">
    <property type="term" value="C:ribonuclease H2 complex"/>
    <property type="evidence" value="ECO:0007669"/>
    <property type="project" value="TreeGrafter"/>
</dbReference>
<keyword evidence="9" id="KW-0540">Nuclease</keyword>
<evidence type="ECO:0000256" key="6">
    <source>
        <dbReference type="ARBA" id="ARBA00012180"/>
    </source>
</evidence>
<dbReference type="GO" id="GO:0046872">
    <property type="term" value="F:metal ion binding"/>
    <property type="evidence" value="ECO:0007669"/>
    <property type="project" value="UniProtKB-KW"/>
</dbReference>
<comment type="caution">
    <text evidence="15">The sequence shown here is derived from an EMBL/GenBank/DDBJ whole genome shotgun (WGS) entry which is preliminary data.</text>
</comment>
<evidence type="ECO:0000256" key="2">
    <source>
        <dbReference type="ARBA" id="ARBA00001936"/>
    </source>
</evidence>
<comment type="catalytic activity">
    <reaction evidence="1">
        <text>Endonucleolytic cleavage to 5'-phosphomonoester.</text>
        <dbReference type="EC" id="3.1.26.4"/>
    </reaction>
</comment>
<keyword evidence="8" id="KW-0963">Cytoplasm</keyword>
<evidence type="ECO:0000313" key="15">
    <source>
        <dbReference type="EMBL" id="MPM64424.1"/>
    </source>
</evidence>
<dbReference type="GO" id="GO:0043137">
    <property type="term" value="P:DNA replication, removal of RNA primer"/>
    <property type="evidence" value="ECO:0007669"/>
    <property type="project" value="TreeGrafter"/>
</dbReference>
<keyword evidence="11" id="KW-0255">Endonuclease</keyword>
<evidence type="ECO:0000256" key="3">
    <source>
        <dbReference type="ARBA" id="ARBA00001946"/>
    </source>
</evidence>
<dbReference type="GO" id="GO:0006298">
    <property type="term" value="P:mismatch repair"/>
    <property type="evidence" value="ECO:0007669"/>
    <property type="project" value="TreeGrafter"/>
</dbReference>
<dbReference type="InterPro" id="IPR001352">
    <property type="entry name" value="RNase_HII/HIII"/>
</dbReference>
<dbReference type="PROSITE" id="PS51975">
    <property type="entry name" value="RNASE_H_2"/>
    <property type="match status" value="1"/>
</dbReference>
<gene>
    <name evidence="15" type="primary">rnhB_30</name>
    <name evidence="15" type="ORF">SDC9_111310</name>
</gene>
<sequence length="216" mass="23810">MANKSHTVLWMEKELEYRQRGAELIAGVDEAGCGPLAGPVVAAAVILPAVSFAQPDFLMGLQDSKKLSEKKRELLFDIITSHCLYGIGIATSAEIDALNIRQADYLAMQRAVLDLPFQPDVLLVDAWHLSSWNKKQEGIPQGDAKIRSIAAASIVAKVTRDRILLALDAMYPAYGFAQHKGYPTKAHYAAIHEHGICKEHRKSFLKSVLTERNESS</sequence>
<proteinExistence type="inferred from homology"/>
<dbReference type="CDD" id="cd07182">
    <property type="entry name" value="RNase_HII_bacteria_HII_like"/>
    <property type="match status" value="1"/>
</dbReference>
<dbReference type="EC" id="3.1.26.4" evidence="6"/>
<dbReference type="HAMAP" id="MF_00052_B">
    <property type="entry name" value="RNase_HII_B"/>
    <property type="match status" value="1"/>
</dbReference>
<dbReference type="AlphaFoldDB" id="A0A645BRI7"/>
<evidence type="ECO:0000256" key="7">
    <source>
        <dbReference type="ARBA" id="ARBA00019179"/>
    </source>
</evidence>
<dbReference type="SUPFAM" id="SSF53098">
    <property type="entry name" value="Ribonuclease H-like"/>
    <property type="match status" value="1"/>
</dbReference>
<comment type="cofactor">
    <cofactor evidence="3">
        <name>Mg(2+)</name>
        <dbReference type="ChEBI" id="CHEBI:18420"/>
    </cofactor>
</comment>
<keyword evidence="12 15" id="KW-0378">Hydrolase</keyword>
<keyword evidence="10" id="KW-0479">Metal-binding</keyword>
<dbReference type="EMBL" id="VSSQ01019945">
    <property type="protein sequence ID" value="MPM64424.1"/>
    <property type="molecule type" value="Genomic_DNA"/>
</dbReference>
<dbReference type="GO" id="GO:0003723">
    <property type="term" value="F:RNA binding"/>
    <property type="evidence" value="ECO:0007669"/>
    <property type="project" value="InterPro"/>
</dbReference>
<dbReference type="PANTHER" id="PTHR10954:SF18">
    <property type="entry name" value="RIBONUCLEASE HII"/>
    <property type="match status" value="1"/>
</dbReference>
<feature type="domain" description="RNase H type-2" evidence="14">
    <location>
        <begin position="23"/>
        <end position="216"/>
    </location>
</feature>
<dbReference type="NCBIfam" id="NF000595">
    <property type="entry name" value="PRK00015.1-3"/>
    <property type="match status" value="1"/>
</dbReference>
<dbReference type="GO" id="GO:0005737">
    <property type="term" value="C:cytoplasm"/>
    <property type="evidence" value="ECO:0007669"/>
    <property type="project" value="UniProtKB-SubCell"/>
</dbReference>
<evidence type="ECO:0000256" key="10">
    <source>
        <dbReference type="ARBA" id="ARBA00022723"/>
    </source>
</evidence>
<dbReference type="InterPro" id="IPR012337">
    <property type="entry name" value="RNaseH-like_sf"/>
</dbReference>
<reference evidence="15" key="1">
    <citation type="submission" date="2019-08" db="EMBL/GenBank/DDBJ databases">
        <authorList>
            <person name="Kucharzyk K."/>
            <person name="Murdoch R.W."/>
            <person name="Higgins S."/>
            <person name="Loffler F."/>
        </authorList>
    </citation>
    <scope>NUCLEOTIDE SEQUENCE</scope>
</reference>